<dbReference type="EMBL" id="UETB01000004">
    <property type="protein sequence ID" value="SSA40660.1"/>
    <property type="molecule type" value="Genomic_DNA"/>
</dbReference>
<accession>A0A2Y9A8E6</accession>
<evidence type="ECO:0008006" key="3">
    <source>
        <dbReference type="Google" id="ProtNLM"/>
    </source>
</evidence>
<evidence type="ECO:0000313" key="1">
    <source>
        <dbReference type="EMBL" id="SSA40660.1"/>
    </source>
</evidence>
<keyword evidence="2" id="KW-1185">Reference proteome</keyword>
<dbReference type="AlphaFoldDB" id="A0A2Y9A8E6"/>
<proteinExistence type="predicted"/>
<reference evidence="1 2" key="1">
    <citation type="submission" date="2016-10" db="EMBL/GenBank/DDBJ databases">
        <authorList>
            <person name="Cai Z."/>
        </authorList>
    </citation>
    <scope>NUCLEOTIDE SEQUENCE [LARGE SCALE GENOMIC DNA]</scope>
    <source>
        <strain evidence="1 2">CGMCC 1.10826</strain>
    </source>
</reference>
<protein>
    <recommendedName>
        <fullName evidence="3">Phospholipid methyltransferase</fullName>
    </recommendedName>
</protein>
<dbReference type="Proteomes" id="UP000250222">
    <property type="component" value="Unassembled WGS sequence"/>
</dbReference>
<dbReference type="Gene3D" id="1.20.120.1630">
    <property type="match status" value="1"/>
</dbReference>
<organism evidence="1 2">
    <name type="scientific">Georgenia satyanarayanai</name>
    <dbReference type="NCBI Taxonomy" id="860221"/>
    <lineage>
        <taxon>Bacteria</taxon>
        <taxon>Bacillati</taxon>
        <taxon>Actinomycetota</taxon>
        <taxon>Actinomycetes</taxon>
        <taxon>Micrococcales</taxon>
        <taxon>Bogoriellaceae</taxon>
        <taxon>Georgenia</taxon>
    </lineage>
</organism>
<sequence length="54" mass="6048">MTAAALLCLLLAVEIQVRLVEEPYLIRAHGHAYASYSERVGRFLPGLGRLTHDR</sequence>
<evidence type="ECO:0000313" key="2">
    <source>
        <dbReference type="Proteomes" id="UP000250222"/>
    </source>
</evidence>
<gene>
    <name evidence="1" type="ORF">SAMN05216184_104223</name>
</gene>
<name>A0A2Y9A8E6_9MICO</name>